<dbReference type="GO" id="GO:0017025">
    <property type="term" value="F:TBP-class protein binding"/>
    <property type="evidence" value="ECO:0007669"/>
    <property type="project" value="InterPro"/>
</dbReference>
<evidence type="ECO:0000256" key="7">
    <source>
        <dbReference type="ARBA" id="ARBA00023163"/>
    </source>
</evidence>
<evidence type="ECO:0000256" key="2">
    <source>
        <dbReference type="ARBA" id="ARBA00010857"/>
    </source>
</evidence>
<organism evidence="10 11">
    <name type="scientific">Carpinus fangiana</name>
    <dbReference type="NCBI Taxonomy" id="176857"/>
    <lineage>
        <taxon>Eukaryota</taxon>
        <taxon>Viridiplantae</taxon>
        <taxon>Streptophyta</taxon>
        <taxon>Embryophyta</taxon>
        <taxon>Tracheophyta</taxon>
        <taxon>Spermatophyta</taxon>
        <taxon>Magnoliopsida</taxon>
        <taxon>eudicotyledons</taxon>
        <taxon>Gunneridae</taxon>
        <taxon>Pentapetalae</taxon>
        <taxon>rosids</taxon>
        <taxon>fabids</taxon>
        <taxon>Fagales</taxon>
        <taxon>Betulaceae</taxon>
        <taxon>Carpinus</taxon>
    </lineage>
</organism>
<keyword evidence="5" id="KW-0862">Zinc</keyword>
<accession>A0A5N6QV49</accession>
<dbReference type="GO" id="GO:0008270">
    <property type="term" value="F:zinc ion binding"/>
    <property type="evidence" value="ECO:0007669"/>
    <property type="project" value="UniProtKB-KW"/>
</dbReference>
<evidence type="ECO:0000256" key="3">
    <source>
        <dbReference type="ARBA" id="ARBA00022723"/>
    </source>
</evidence>
<feature type="domain" description="Transcription factor TFIIB cyclin-like" evidence="9">
    <location>
        <begin position="120"/>
        <end position="193"/>
    </location>
</feature>
<comment type="subcellular location">
    <subcellularLocation>
        <location evidence="1">Nucleus</location>
    </subcellularLocation>
</comment>
<dbReference type="InterPro" id="IPR000812">
    <property type="entry name" value="TFIIB"/>
</dbReference>
<dbReference type="InterPro" id="IPR036915">
    <property type="entry name" value="Cyclin-like_sf"/>
</dbReference>
<dbReference type="Proteomes" id="UP000327013">
    <property type="component" value="Chromosome 2"/>
</dbReference>
<reference evidence="10 11" key="1">
    <citation type="submission" date="2019-06" db="EMBL/GenBank/DDBJ databases">
        <title>A chromosomal-level reference genome of Carpinus fangiana (Coryloideae, Betulaceae).</title>
        <authorList>
            <person name="Yang X."/>
            <person name="Wang Z."/>
            <person name="Zhang L."/>
            <person name="Hao G."/>
            <person name="Liu J."/>
            <person name="Yang Y."/>
        </authorList>
    </citation>
    <scope>NUCLEOTIDE SEQUENCE [LARGE SCALE GENOMIC DNA]</scope>
    <source>
        <strain evidence="10">Cfa_2016G</strain>
        <tissue evidence="10">Leaf</tissue>
    </source>
</reference>
<evidence type="ECO:0000256" key="6">
    <source>
        <dbReference type="ARBA" id="ARBA00023015"/>
    </source>
</evidence>
<dbReference type="SUPFAM" id="SSF47954">
    <property type="entry name" value="Cyclin-like"/>
    <property type="match status" value="2"/>
</dbReference>
<dbReference type="AlphaFoldDB" id="A0A5N6QV49"/>
<dbReference type="OrthoDB" id="511529at2759"/>
<proteinExistence type="inferred from homology"/>
<keyword evidence="3" id="KW-0479">Metal-binding</keyword>
<dbReference type="GO" id="GO:0097550">
    <property type="term" value="C:transcription preinitiation complex"/>
    <property type="evidence" value="ECO:0007669"/>
    <property type="project" value="TreeGrafter"/>
</dbReference>
<dbReference type="GO" id="GO:0000126">
    <property type="term" value="C:transcription factor TFIIIB complex"/>
    <property type="evidence" value="ECO:0007669"/>
    <property type="project" value="TreeGrafter"/>
</dbReference>
<keyword evidence="11" id="KW-1185">Reference proteome</keyword>
<keyword evidence="4" id="KW-0863">Zinc-finger</keyword>
<dbReference type="GO" id="GO:0070897">
    <property type="term" value="P:transcription preinitiation complex assembly"/>
    <property type="evidence" value="ECO:0007669"/>
    <property type="project" value="InterPro"/>
</dbReference>
<comment type="similarity">
    <text evidence="2">Belongs to the TFIIB family.</text>
</comment>
<evidence type="ECO:0000256" key="1">
    <source>
        <dbReference type="ARBA" id="ARBA00004123"/>
    </source>
</evidence>
<evidence type="ECO:0000259" key="9">
    <source>
        <dbReference type="Pfam" id="PF00382"/>
    </source>
</evidence>
<keyword evidence="8" id="KW-0539">Nucleus</keyword>
<dbReference type="PANTHER" id="PTHR11618:SF4">
    <property type="entry name" value="TRANSCRIPTION FACTOR IIIB 90 KDA SUBUNIT"/>
    <property type="match status" value="1"/>
</dbReference>
<dbReference type="GO" id="GO:0001006">
    <property type="term" value="F:RNA polymerase III type 3 promoter sequence-specific DNA binding"/>
    <property type="evidence" value="ECO:0007669"/>
    <property type="project" value="TreeGrafter"/>
</dbReference>
<evidence type="ECO:0000313" key="11">
    <source>
        <dbReference type="Proteomes" id="UP000327013"/>
    </source>
</evidence>
<dbReference type="Gene3D" id="1.10.472.10">
    <property type="entry name" value="Cyclin-like"/>
    <property type="match status" value="2"/>
</dbReference>
<dbReference type="GO" id="GO:0000995">
    <property type="term" value="F:RNA polymerase III general transcription initiation factor activity"/>
    <property type="evidence" value="ECO:0007669"/>
    <property type="project" value="TreeGrafter"/>
</dbReference>
<name>A0A5N6QV49_9ROSI</name>
<evidence type="ECO:0000256" key="4">
    <source>
        <dbReference type="ARBA" id="ARBA00022771"/>
    </source>
</evidence>
<dbReference type="GO" id="GO:0005634">
    <property type="term" value="C:nucleus"/>
    <property type="evidence" value="ECO:0007669"/>
    <property type="project" value="UniProtKB-SubCell"/>
</dbReference>
<dbReference type="PANTHER" id="PTHR11618">
    <property type="entry name" value="TRANSCRIPTION INITIATION FACTOR IIB-RELATED"/>
    <property type="match status" value="1"/>
</dbReference>
<dbReference type="Pfam" id="PF00382">
    <property type="entry name" value="TFIIB"/>
    <property type="match status" value="1"/>
</dbReference>
<evidence type="ECO:0000313" key="10">
    <source>
        <dbReference type="EMBL" id="KAE8010003.1"/>
    </source>
</evidence>
<protein>
    <recommendedName>
        <fullName evidence="9">Transcription factor TFIIB cyclin-like domain-containing protein</fullName>
    </recommendedName>
</protein>
<keyword evidence="7" id="KW-0804">Transcription</keyword>
<dbReference type="InterPro" id="IPR013150">
    <property type="entry name" value="TFIIB_cyclin"/>
</dbReference>
<evidence type="ECO:0000256" key="8">
    <source>
        <dbReference type="ARBA" id="ARBA00023242"/>
    </source>
</evidence>
<gene>
    <name evidence="10" type="ORF">FH972_006401</name>
</gene>
<sequence>MHPIFDDLKAREDCRKRGKAELTRMASGLNITDGDDAFVSAFGYFEMAVSRRYFDNHSTEEVETAAACLYTACRLVDPTPLLLVDFSEFLVINVYVLGALLLQLCQDITFTHHLLARAKPFDPSLYFPRFAEELLKQRDMKVCETALHIIASMRSDRIEAGKIPSGRCGATLYISTLSHVYMFSEPDIVSPAHLVECLHFASACSG</sequence>
<dbReference type="EMBL" id="CM017322">
    <property type="protein sequence ID" value="KAE8010003.1"/>
    <property type="molecule type" value="Genomic_DNA"/>
</dbReference>
<evidence type="ECO:0000256" key="5">
    <source>
        <dbReference type="ARBA" id="ARBA00022833"/>
    </source>
</evidence>
<keyword evidence="6" id="KW-0805">Transcription regulation</keyword>